<feature type="compositionally biased region" description="Polar residues" evidence="6">
    <location>
        <begin position="241"/>
        <end position="253"/>
    </location>
</feature>
<dbReference type="PANTHER" id="PTHR21625">
    <property type="entry name" value="NYD-SP28 PROTEIN"/>
    <property type="match status" value="1"/>
</dbReference>
<keyword evidence="4" id="KW-0966">Cell projection</keyword>
<feature type="coiled-coil region" evidence="5">
    <location>
        <begin position="314"/>
        <end position="341"/>
    </location>
</feature>
<protein>
    <submittedName>
        <fullName evidence="7">Uncharacterized protein</fullName>
    </submittedName>
</protein>
<evidence type="ECO:0000313" key="7">
    <source>
        <dbReference type="EMBL" id="KAJ8923075.1"/>
    </source>
</evidence>
<organism evidence="7 8">
    <name type="scientific">Exocentrus adspersus</name>
    <dbReference type="NCBI Taxonomy" id="1586481"/>
    <lineage>
        <taxon>Eukaryota</taxon>
        <taxon>Metazoa</taxon>
        <taxon>Ecdysozoa</taxon>
        <taxon>Arthropoda</taxon>
        <taxon>Hexapoda</taxon>
        <taxon>Insecta</taxon>
        <taxon>Pterygota</taxon>
        <taxon>Neoptera</taxon>
        <taxon>Endopterygota</taxon>
        <taxon>Coleoptera</taxon>
        <taxon>Polyphaga</taxon>
        <taxon>Cucujiformia</taxon>
        <taxon>Chrysomeloidea</taxon>
        <taxon>Cerambycidae</taxon>
        <taxon>Lamiinae</taxon>
        <taxon>Acanthocinini</taxon>
        <taxon>Exocentrus</taxon>
    </lineage>
</organism>
<accession>A0AAV8WAI6</accession>
<reference evidence="7 8" key="1">
    <citation type="journal article" date="2023" name="Insect Mol. Biol.">
        <title>Genome sequencing provides insights into the evolution of gene families encoding plant cell wall-degrading enzymes in longhorned beetles.</title>
        <authorList>
            <person name="Shin N.R."/>
            <person name="Okamura Y."/>
            <person name="Kirsch R."/>
            <person name="Pauchet Y."/>
        </authorList>
    </citation>
    <scope>NUCLEOTIDE SEQUENCE [LARGE SCALE GENOMIC DNA]</scope>
    <source>
        <strain evidence="7">EAD_L_NR</strain>
    </source>
</reference>
<evidence type="ECO:0000256" key="2">
    <source>
        <dbReference type="ARBA" id="ARBA00022846"/>
    </source>
</evidence>
<dbReference type="GO" id="GO:0003352">
    <property type="term" value="P:regulation of cilium movement"/>
    <property type="evidence" value="ECO:0007669"/>
    <property type="project" value="TreeGrafter"/>
</dbReference>
<dbReference type="GO" id="GO:0070286">
    <property type="term" value="P:axonemal dynein complex assembly"/>
    <property type="evidence" value="ECO:0007669"/>
    <property type="project" value="InterPro"/>
</dbReference>
<evidence type="ECO:0000256" key="6">
    <source>
        <dbReference type="SAM" id="MobiDB-lite"/>
    </source>
</evidence>
<evidence type="ECO:0000256" key="5">
    <source>
        <dbReference type="SAM" id="Coils"/>
    </source>
</evidence>
<keyword evidence="2" id="KW-0282">Flagellum</keyword>
<dbReference type="GO" id="GO:0060285">
    <property type="term" value="P:cilium-dependent cell motility"/>
    <property type="evidence" value="ECO:0007669"/>
    <property type="project" value="TreeGrafter"/>
</dbReference>
<dbReference type="GO" id="GO:0005858">
    <property type="term" value="C:axonemal dynein complex"/>
    <property type="evidence" value="ECO:0007669"/>
    <property type="project" value="InterPro"/>
</dbReference>
<comment type="subcellular location">
    <subcellularLocation>
        <location evidence="1">Cytoplasm</location>
        <location evidence="1">Cytoskeleton</location>
        <location evidence="1">Flagellum axoneme</location>
    </subcellularLocation>
</comment>
<dbReference type="PANTHER" id="PTHR21625:SF0">
    <property type="entry name" value="DYNEIN REGULATORY COMPLEX SUBUNIT 2"/>
    <property type="match status" value="1"/>
</dbReference>
<evidence type="ECO:0000256" key="1">
    <source>
        <dbReference type="ARBA" id="ARBA00004611"/>
    </source>
</evidence>
<feature type="region of interest" description="Disordered" evidence="6">
    <location>
        <begin position="228"/>
        <end position="253"/>
    </location>
</feature>
<comment type="caution">
    <text evidence="7">The sequence shown here is derived from an EMBL/GenBank/DDBJ whole genome shotgun (WGS) entry which is preliminary data.</text>
</comment>
<dbReference type="EMBL" id="JANEYG010000005">
    <property type="protein sequence ID" value="KAJ8923075.1"/>
    <property type="molecule type" value="Genomic_DNA"/>
</dbReference>
<evidence type="ECO:0000313" key="8">
    <source>
        <dbReference type="Proteomes" id="UP001159042"/>
    </source>
</evidence>
<gene>
    <name evidence="7" type="ORF">NQ315_001627</name>
</gene>
<name>A0AAV8WAI6_9CUCU</name>
<evidence type="ECO:0000256" key="4">
    <source>
        <dbReference type="ARBA" id="ARBA00023273"/>
    </source>
</evidence>
<evidence type="ECO:0000256" key="3">
    <source>
        <dbReference type="ARBA" id="ARBA00023069"/>
    </source>
</evidence>
<keyword evidence="3" id="KW-0969">Cilium</keyword>
<proteinExistence type="predicted"/>
<dbReference type="Proteomes" id="UP001159042">
    <property type="component" value="Unassembled WGS sequence"/>
</dbReference>
<dbReference type="AlphaFoldDB" id="A0AAV8WAI6"/>
<sequence length="382" mass="44359">MRFVLFDKGQNKEWTIFVSLFKEKLSSMRSAREKTCGDLWRQIAGVVRLCVHQTDSRRMHLAELRRLDAESAIEIADNEERIRKKEDLLNDLEKDYDNKLHERQVTVKHLENELEDLNKAFLKVKKNLQRDLQTDEKLLFFLTDLATQSLRYLEGVLKKGEHTRNLANTCKKFETEREKIFKYIPLAHRLRKYEGDVVDYQESLKIISEQMKAVGTVEDNVHLPLLKLPRKKSSGRPKTAASDTVSKSAVTSTSDSKRITTVKEVKIQFKASSRDAESSSSTYSTPRSRETSTKNIFERCFDSLQNLENFWLTFNQVEIDYMEIKEEKSVLEEENKKLRGMIRAVLEAAALSQPESNSRVSTRLPSKRRSAYSAPLRRVLFA</sequence>
<keyword evidence="5" id="KW-0175">Coiled coil</keyword>
<dbReference type="InterPro" id="IPR039750">
    <property type="entry name" value="DRC1/DRC2"/>
</dbReference>
<feature type="coiled-coil region" evidence="5">
    <location>
        <begin position="75"/>
        <end position="127"/>
    </location>
</feature>
<keyword evidence="8" id="KW-1185">Reference proteome</keyword>